<evidence type="ECO:0000256" key="2">
    <source>
        <dbReference type="SAM" id="SignalP"/>
    </source>
</evidence>
<dbReference type="Pfam" id="PF04338">
    <property type="entry name" value="DUF481"/>
    <property type="match status" value="1"/>
</dbReference>
<evidence type="ECO:0000313" key="3">
    <source>
        <dbReference type="EMBL" id="MBC2604159.1"/>
    </source>
</evidence>
<reference evidence="3 4" key="1">
    <citation type="submission" date="2020-07" db="EMBL/GenBank/DDBJ databases">
        <authorList>
            <person name="Feng X."/>
        </authorList>
    </citation>
    <scope>NUCLEOTIDE SEQUENCE [LARGE SCALE GENOMIC DNA]</scope>
    <source>
        <strain evidence="3 4">JCM14086</strain>
    </source>
</reference>
<feature type="region of interest" description="Disordered" evidence="1">
    <location>
        <begin position="66"/>
        <end position="87"/>
    </location>
</feature>
<evidence type="ECO:0000313" key="4">
    <source>
        <dbReference type="Proteomes" id="UP000525652"/>
    </source>
</evidence>
<gene>
    <name evidence="3" type="ORF">H5P30_20440</name>
</gene>
<name>A0A7X1E6E5_9BACT</name>
<sequence length="332" mass="36800">MKVSVLALLTSCFSLLAITQLQGDVVTLKNGDSISGKVLEESATEVVLDSPILGKVTLPKEQVQKVQKDAEEETKETVEKTEEAEEVPGADIEPGMSVSERYWEAFTSAIFPKGFTGEFVLGYNYSESSDIQSGIQLGLKGKYVNGKHSVTGDVFYAYTRKKDADGNVTKPTDKHGLNAAYEYDIQDPFFFRASEKYLVDRVKKLEPQNDINALLGWRALDQEKLSLDFAVGPGARYQKTPNTSGEWDPLVTFLQSSFYQFNQSMRFDEKIDYSVDPSDTGSYSLLFEVSASVRLTSFAEPKIIYRNSYDSTVGAGGIKREQSLLVALAVPF</sequence>
<feature type="signal peptide" evidence="2">
    <location>
        <begin position="1"/>
        <end position="23"/>
    </location>
</feature>
<evidence type="ECO:0000256" key="1">
    <source>
        <dbReference type="SAM" id="MobiDB-lite"/>
    </source>
</evidence>
<dbReference type="Proteomes" id="UP000525652">
    <property type="component" value="Unassembled WGS sequence"/>
</dbReference>
<dbReference type="AlphaFoldDB" id="A0A7X1E6E5"/>
<organism evidence="3 4">
    <name type="scientific">Puniceicoccus vermicola</name>
    <dbReference type="NCBI Taxonomy" id="388746"/>
    <lineage>
        <taxon>Bacteria</taxon>
        <taxon>Pseudomonadati</taxon>
        <taxon>Verrucomicrobiota</taxon>
        <taxon>Opitutia</taxon>
        <taxon>Puniceicoccales</taxon>
        <taxon>Puniceicoccaceae</taxon>
        <taxon>Puniceicoccus</taxon>
    </lineage>
</organism>
<dbReference type="RefSeq" id="WP_185694773.1">
    <property type="nucleotide sequence ID" value="NZ_JACHVA010000139.1"/>
</dbReference>
<dbReference type="InterPro" id="IPR007433">
    <property type="entry name" value="DUF481"/>
</dbReference>
<dbReference type="EMBL" id="JACHVA010000139">
    <property type="protein sequence ID" value="MBC2604159.1"/>
    <property type="molecule type" value="Genomic_DNA"/>
</dbReference>
<protein>
    <submittedName>
        <fullName evidence="3">DUF481 domain-containing protein</fullName>
    </submittedName>
</protein>
<proteinExistence type="predicted"/>
<feature type="compositionally biased region" description="Basic and acidic residues" evidence="1">
    <location>
        <begin position="66"/>
        <end position="81"/>
    </location>
</feature>
<accession>A0A7X1E6E5</accession>
<feature type="chain" id="PRO_5031249888" evidence="2">
    <location>
        <begin position="24"/>
        <end position="332"/>
    </location>
</feature>
<keyword evidence="2" id="KW-0732">Signal</keyword>
<keyword evidence="4" id="KW-1185">Reference proteome</keyword>
<comment type="caution">
    <text evidence="3">The sequence shown here is derived from an EMBL/GenBank/DDBJ whole genome shotgun (WGS) entry which is preliminary data.</text>
</comment>